<dbReference type="AlphaFoldDB" id="A0A261RZB8"/>
<evidence type="ECO:0000259" key="7">
    <source>
        <dbReference type="PROSITE" id="PS51007"/>
    </source>
</evidence>
<feature type="compositionally biased region" description="Low complexity" evidence="5">
    <location>
        <begin position="264"/>
        <end position="278"/>
    </location>
</feature>
<feature type="signal peptide" evidence="6">
    <location>
        <begin position="1"/>
        <end position="44"/>
    </location>
</feature>
<dbReference type="InterPro" id="IPR036909">
    <property type="entry name" value="Cyt_c-like_dom_sf"/>
</dbReference>
<dbReference type="Proteomes" id="UP000216020">
    <property type="component" value="Unassembled WGS sequence"/>
</dbReference>
<keyword evidence="2 4" id="KW-0479">Metal-binding</keyword>
<keyword evidence="6" id="KW-0732">Signal</keyword>
<dbReference type="InterPro" id="IPR050597">
    <property type="entry name" value="Cytochrome_c_Oxidase_Subunit"/>
</dbReference>
<proteinExistence type="predicted"/>
<dbReference type="Gene3D" id="1.10.760.10">
    <property type="entry name" value="Cytochrome c-like domain"/>
    <property type="match status" value="4"/>
</dbReference>
<accession>A0A261RZB8</accession>
<dbReference type="InterPro" id="IPR009056">
    <property type="entry name" value="Cyt_c-like_dom"/>
</dbReference>
<dbReference type="Pfam" id="PF21342">
    <property type="entry name" value="SoxA-TsdA_cyt-c"/>
    <property type="match status" value="1"/>
</dbReference>
<feature type="domain" description="Cytochrome c" evidence="7">
    <location>
        <begin position="430"/>
        <end position="515"/>
    </location>
</feature>
<dbReference type="PROSITE" id="PS51007">
    <property type="entry name" value="CYTC"/>
    <property type="match status" value="3"/>
</dbReference>
<dbReference type="PANTHER" id="PTHR33751">
    <property type="entry name" value="CBB3-TYPE CYTOCHROME C OXIDASE SUBUNIT FIXP"/>
    <property type="match status" value="1"/>
</dbReference>
<evidence type="ECO:0000256" key="4">
    <source>
        <dbReference type="PROSITE-ProRule" id="PRU00433"/>
    </source>
</evidence>
<feature type="region of interest" description="Disordered" evidence="5">
    <location>
        <begin position="264"/>
        <end position="302"/>
    </location>
</feature>
<protein>
    <recommendedName>
        <fullName evidence="7">Cytochrome c domain-containing protein</fullName>
    </recommendedName>
</protein>
<dbReference type="Pfam" id="PF13442">
    <property type="entry name" value="Cytochrome_CBB3"/>
    <property type="match status" value="2"/>
</dbReference>
<evidence type="ECO:0000256" key="5">
    <source>
        <dbReference type="SAM" id="MobiDB-lite"/>
    </source>
</evidence>
<feature type="chain" id="PRO_5012763125" description="Cytochrome c domain-containing protein" evidence="6">
    <location>
        <begin position="45"/>
        <end position="566"/>
    </location>
</feature>
<name>A0A261RZB8_9BORD</name>
<dbReference type="OrthoDB" id="9808312at2"/>
<dbReference type="PANTHER" id="PTHR33751:SF11">
    <property type="entry name" value="BLL4483 PROTEIN"/>
    <property type="match status" value="1"/>
</dbReference>
<evidence type="ECO:0000256" key="2">
    <source>
        <dbReference type="ARBA" id="ARBA00022723"/>
    </source>
</evidence>
<evidence type="ECO:0000256" key="1">
    <source>
        <dbReference type="ARBA" id="ARBA00022617"/>
    </source>
</evidence>
<evidence type="ECO:0000256" key="6">
    <source>
        <dbReference type="SAM" id="SignalP"/>
    </source>
</evidence>
<dbReference type="GO" id="GO:0046872">
    <property type="term" value="F:metal ion binding"/>
    <property type="evidence" value="ECO:0007669"/>
    <property type="project" value="UniProtKB-KW"/>
</dbReference>
<evidence type="ECO:0000313" key="9">
    <source>
        <dbReference type="Proteomes" id="UP000216020"/>
    </source>
</evidence>
<dbReference type="EMBL" id="NEVM01000005">
    <property type="protein sequence ID" value="OZI30097.1"/>
    <property type="molecule type" value="Genomic_DNA"/>
</dbReference>
<sequence length="566" mass="59194">MRGAIQAAPGFPTNDSPSCRPGWRWPAIWAAGFFTLCTALTAHAAADAALGKTLATQGMGSVPACSSCHGAQGAGTPAAGFPRLAGQGEQYLDEQLEAMANGMRVSPVMAPIAKSLNADQRASLARYYATLPTPLDNAALAATAQEDVRPEDRGAWLAKRGEWGRNLPACNQCHGPGGIGVGNQFPSLAGQSAAYIAAQLQAWQQGHRPPGPLALMPAVASHMDDSDIKAVAAYYAELPNAAKKQAGAGAASTPAVASAQAAGSANGNANATPGASSADAPGVHDAGPGKPPRFVPPLASSIPDNEFGKEVRLGEQIFLHTPEMAPKFVGNKLNCASCHLDAGRRPDSAPMWAAYVIYPAYRAKNGHVNAMAERLQGCFRFSMDGKAPAADDPIMTALQTYMFWLASKAPTGVKLAGQGYPKLPPPPQKADYVRGEAVFGQFCATCHGAQGEGQKQDGHWVFPALWGPDSYNWGAGMHQLGNAAGFILANMPLSQAGLLTAQQAWDVAYFMNAHERPQDPRFKESVAATRKRYHDGADSLYGLEINGHVLGSDSPPAAAHLQKEGS</sequence>
<evidence type="ECO:0000256" key="3">
    <source>
        <dbReference type="ARBA" id="ARBA00023004"/>
    </source>
</evidence>
<keyword evidence="3 4" id="KW-0408">Iron</keyword>
<feature type="domain" description="Cytochrome c" evidence="7">
    <location>
        <begin position="46"/>
        <end position="239"/>
    </location>
</feature>
<evidence type="ECO:0000313" key="8">
    <source>
        <dbReference type="EMBL" id="OZI30097.1"/>
    </source>
</evidence>
<keyword evidence="1 4" id="KW-0349">Heme</keyword>
<keyword evidence="9" id="KW-1185">Reference proteome</keyword>
<feature type="domain" description="Cytochrome c" evidence="7">
    <location>
        <begin position="309"/>
        <end position="437"/>
    </location>
</feature>
<comment type="caution">
    <text evidence="8">The sequence shown here is derived from an EMBL/GenBank/DDBJ whole genome shotgun (WGS) entry which is preliminary data.</text>
</comment>
<dbReference type="GO" id="GO:0020037">
    <property type="term" value="F:heme binding"/>
    <property type="evidence" value="ECO:0007669"/>
    <property type="project" value="InterPro"/>
</dbReference>
<organism evidence="8 9">
    <name type="scientific">Bordetella genomosp. 10</name>
    <dbReference type="NCBI Taxonomy" id="1416804"/>
    <lineage>
        <taxon>Bacteria</taxon>
        <taxon>Pseudomonadati</taxon>
        <taxon>Pseudomonadota</taxon>
        <taxon>Betaproteobacteria</taxon>
        <taxon>Burkholderiales</taxon>
        <taxon>Alcaligenaceae</taxon>
        <taxon>Bordetella</taxon>
    </lineage>
</organism>
<dbReference type="Pfam" id="PF00034">
    <property type="entry name" value="Cytochrom_C"/>
    <property type="match status" value="1"/>
</dbReference>
<reference evidence="9" key="1">
    <citation type="submission" date="2017-05" db="EMBL/GenBank/DDBJ databases">
        <title>Complete and WGS of Bordetella genogroups.</title>
        <authorList>
            <person name="Spilker T."/>
            <person name="Lipuma J."/>
        </authorList>
    </citation>
    <scope>NUCLEOTIDE SEQUENCE [LARGE SCALE GENOMIC DNA]</scope>
    <source>
        <strain evidence="9">AU16122</strain>
    </source>
</reference>
<dbReference type="GO" id="GO:0009055">
    <property type="term" value="F:electron transfer activity"/>
    <property type="evidence" value="ECO:0007669"/>
    <property type="project" value="InterPro"/>
</dbReference>
<gene>
    <name evidence="8" type="ORF">CAL29_18685</name>
</gene>
<dbReference type="SUPFAM" id="SSF46626">
    <property type="entry name" value="Cytochrome c"/>
    <property type="match status" value="4"/>
</dbReference>